<name>A0AAV7UQ44_PLEWA</name>
<feature type="compositionally biased region" description="Basic and acidic residues" evidence="1">
    <location>
        <begin position="31"/>
        <end position="44"/>
    </location>
</feature>
<comment type="caution">
    <text evidence="2">The sequence shown here is derived from an EMBL/GenBank/DDBJ whole genome shotgun (WGS) entry which is preliminary data.</text>
</comment>
<dbReference type="Proteomes" id="UP001066276">
    <property type="component" value="Chromosome 2_2"/>
</dbReference>
<accession>A0AAV7UQ44</accession>
<reference evidence="2" key="1">
    <citation type="journal article" date="2022" name="bioRxiv">
        <title>Sequencing and chromosome-scale assembly of the giantPleurodeles waltlgenome.</title>
        <authorList>
            <person name="Brown T."/>
            <person name="Elewa A."/>
            <person name="Iarovenko S."/>
            <person name="Subramanian E."/>
            <person name="Araus A.J."/>
            <person name="Petzold A."/>
            <person name="Susuki M."/>
            <person name="Suzuki K.-i.T."/>
            <person name="Hayashi T."/>
            <person name="Toyoda A."/>
            <person name="Oliveira C."/>
            <person name="Osipova E."/>
            <person name="Leigh N.D."/>
            <person name="Simon A."/>
            <person name="Yun M.H."/>
        </authorList>
    </citation>
    <scope>NUCLEOTIDE SEQUENCE</scope>
    <source>
        <strain evidence="2">20211129_DDA</strain>
        <tissue evidence="2">Liver</tissue>
    </source>
</reference>
<proteinExistence type="predicted"/>
<evidence type="ECO:0000313" key="3">
    <source>
        <dbReference type="Proteomes" id="UP001066276"/>
    </source>
</evidence>
<organism evidence="2 3">
    <name type="scientific">Pleurodeles waltl</name>
    <name type="common">Iberian ribbed newt</name>
    <dbReference type="NCBI Taxonomy" id="8319"/>
    <lineage>
        <taxon>Eukaryota</taxon>
        <taxon>Metazoa</taxon>
        <taxon>Chordata</taxon>
        <taxon>Craniata</taxon>
        <taxon>Vertebrata</taxon>
        <taxon>Euteleostomi</taxon>
        <taxon>Amphibia</taxon>
        <taxon>Batrachia</taxon>
        <taxon>Caudata</taxon>
        <taxon>Salamandroidea</taxon>
        <taxon>Salamandridae</taxon>
        <taxon>Pleurodelinae</taxon>
        <taxon>Pleurodeles</taxon>
    </lineage>
</organism>
<dbReference type="AlphaFoldDB" id="A0AAV7UQ44"/>
<dbReference type="EMBL" id="JANPWB010000004">
    <property type="protein sequence ID" value="KAJ1190887.1"/>
    <property type="molecule type" value="Genomic_DNA"/>
</dbReference>
<protein>
    <submittedName>
        <fullName evidence="2">Uncharacterized protein</fullName>
    </submittedName>
</protein>
<evidence type="ECO:0000313" key="2">
    <source>
        <dbReference type="EMBL" id="KAJ1190887.1"/>
    </source>
</evidence>
<feature type="region of interest" description="Disordered" evidence="1">
    <location>
        <begin position="26"/>
        <end position="68"/>
    </location>
</feature>
<keyword evidence="3" id="KW-1185">Reference proteome</keyword>
<evidence type="ECO:0000256" key="1">
    <source>
        <dbReference type="SAM" id="MobiDB-lite"/>
    </source>
</evidence>
<sequence>MVGAAGNCTPFGDTDRVAVWKRIALPPSGPAHEKRTTKERTAEHLDDENGTLPPEEPSQHMPRAVPFPKQPMSIIPADIIIQSIPEDYNSALHLKTIRLRRIAIIYLAL</sequence>
<gene>
    <name evidence="2" type="ORF">NDU88_000206</name>
</gene>